<dbReference type="EMBL" id="NESQ01000235">
    <property type="protein sequence ID" value="PUU75373.1"/>
    <property type="molecule type" value="Genomic_DNA"/>
</dbReference>
<protein>
    <submittedName>
        <fullName evidence="1">Uncharacterized protein</fullName>
    </submittedName>
</protein>
<sequence length="154" mass="17385">MEEWGLCDECCCCCWMGWVRLMGVQYGTALVLHCTRTVWYPQERKKGEEDARLSPGLYLFESWSFCCMYVCMYVCILFRLSSSPGISVLCCKEGVGVYGRGLAFPVVCARAMDKWRVIVSMEDVEGKGTTSMRSLGHSRLLCGNRIVGNLSWAD</sequence>
<gene>
    <name evidence="1" type="ORF">B9Z19DRAFT_1090469</name>
</gene>
<proteinExistence type="predicted"/>
<accession>A0A2T6ZIR5</accession>
<organism evidence="1 2">
    <name type="scientific">Tuber borchii</name>
    <name type="common">White truffle</name>
    <dbReference type="NCBI Taxonomy" id="42251"/>
    <lineage>
        <taxon>Eukaryota</taxon>
        <taxon>Fungi</taxon>
        <taxon>Dikarya</taxon>
        <taxon>Ascomycota</taxon>
        <taxon>Pezizomycotina</taxon>
        <taxon>Pezizomycetes</taxon>
        <taxon>Pezizales</taxon>
        <taxon>Tuberaceae</taxon>
        <taxon>Tuber</taxon>
    </lineage>
</organism>
<dbReference type="Proteomes" id="UP000244722">
    <property type="component" value="Unassembled WGS sequence"/>
</dbReference>
<evidence type="ECO:0000313" key="1">
    <source>
        <dbReference type="EMBL" id="PUU75373.1"/>
    </source>
</evidence>
<keyword evidence="2" id="KW-1185">Reference proteome</keyword>
<evidence type="ECO:0000313" key="2">
    <source>
        <dbReference type="Proteomes" id="UP000244722"/>
    </source>
</evidence>
<name>A0A2T6ZIR5_TUBBO</name>
<dbReference type="AlphaFoldDB" id="A0A2T6ZIR5"/>
<reference evidence="1 2" key="1">
    <citation type="submission" date="2017-04" db="EMBL/GenBank/DDBJ databases">
        <title>Draft genome sequence of Tuber borchii Vittad., a whitish edible truffle.</title>
        <authorList>
            <consortium name="DOE Joint Genome Institute"/>
            <person name="Murat C."/>
            <person name="Kuo A."/>
            <person name="Barry K.W."/>
            <person name="Clum A."/>
            <person name="Dockter R.B."/>
            <person name="Fauchery L."/>
            <person name="Iotti M."/>
            <person name="Kohler A."/>
            <person name="Labutti K."/>
            <person name="Lindquist E.A."/>
            <person name="Lipzen A."/>
            <person name="Ohm R.A."/>
            <person name="Wang M."/>
            <person name="Grigoriev I.V."/>
            <person name="Zambonelli A."/>
            <person name="Martin F.M."/>
        </authorList>
    </citation>
    <scope>NUCLEOTIDE SEQUENCE [LARGE SCALE GENOMIC DNA]</scope>
    <source>
        <strain evidence="1 2">Tbo3840</strain>
    </source>
</reference>
<comment type="caution">
    <text evidence="1">The sequence shown here is derived from an EMBL/GenBank/DDBJ whole genome shotgun (WGS) entry which is preliminary data.</text>
</comment>